<evidence type="ECO:0000256" key="4">
    <source>
        <dbReference type="ARBA" id="ARBA00022989"/>
    </source>
</evidence>
<evidence type="ECO:0000259" key="7">
    <source>
        <dbReference type="Pfam" id="PF05140"/>
    </source>
</evidence>
<evidence type="ECO:0000313" key="8">
    <source>
        <dbReference type="EMBL" id="MBT0651745.1"/>
    </source>
</evidence>
<comment type="caution">
    <text evidence="8">The sequence shown here is derived from an EMBL/GenBank/DDBJ whole genome shotgun (WGS) entry which is preliminary data.</text>
</comment>
<keyword evidence="5 6" id="KW-0472">Membrane</keyword>
<evidence type="ECO:0000256" key="3">
    <source>
        <dbReference type="ARBA" id="ARBA00022748"/>
    </source>
</evidence>
<feature type="transmembrane region" description="Helical" evidence="6">
    <location>
        <begin position="210"/>
        <end position="230"/>
    </location>
</feature>
<keyword evidence="9" id="KW-1185">Reference proteome</keyword>
<feature type="domain" description="ResB-like" evidence="7">
    <location>
        <begin position="93"/>
        <end position="192"/>
    </location>
</feature>
<comment type="subcellular location">
    <subcellularLocation>
        <location evidence="1">Membrane</location>
        <topology evidence="1">Multi-pass membrane protein</topology>
    </subcellularLocation>
</comment>
<feature type="transmembrane region" description="Helical" evidence="6">
    <location>
        <begin position="92"/>
        <end position="114"/>
    </location>
</feature>
<keyword evidence="2 6" id="KW-0812">Transmembrane</keyword>
<evidence type="ECO:0000256" key="5">
    <source>
        <dbReference type="ARBA" id="ARBA00023136"/>
    </source>
</evidence>
<evidence type="ECO:0000256" key="6">
    <source>
        <dbReference type="SAM" id="Phobius"/>
    </source>
</evidence>
<keyword evidence="3" id="KW-0201">Cytochrome c-type biogenesis</keyword>
<proteinExistence type="predicted"/>
<keyword evidence="4 6" id="KW-1133">Transmembrane helix</keyword>
<evidence type="ECO:0000256" key="1">
    <source>
        <dbReference type="ARBA" id="ARBA00004141"/>
    </source>
</evidence>
<feature type="transmembrane region" description="Helical" evidence="6">
    <location>
        <begin position="59"/>
        <end position="80"/>
    </location>
</feature>
<reference evidence="8 9" key="1">
    <citation type="submission" date="2021-05" db="EMBL/GenBank/DDBJ databases">
        <title>The draft genome of Geobacter luticola JCM 17780.</title>
        <authorList>
            <person name="Xu Z."/>
            <person name="Masuda Y."/>
            <person name="Itoh H."/>
            <person name="Senoo K."/>
        </authorList>
    </citation>
    <scope>NUCLEOTIDE SEQUENCE [LARGE SCALE GENOMIC DNA]</scope>
    <source>
        <strain evidence="8 9">JCM 17780</strain>
    </source>
</reference>
<accession>A0ABS5S8P2</accession>
<dbReference type="InterPro" id="IPR007816">
    <property type="entry name" value="ResB-like_domain"/>
</dbReference>
<name>A0ABS5S8P2_9BACT</name>
<dbReference type="EMBL" id="JAHCVK010000001">
    <property type="protein sequence ID" value="MBT0651745.1"/>
    <property type="molecule type" value="Genomic_DNA"/>
</dbReference>
<sequence>MMGKIYRYLVSLNLGLWLMAGVLLFMAIGSFASSGEEGRSLNDLPLFYWLQEAPLTVSWWLWVTIGLLALLAVNTVLCSMESLGKKWERGNFLVRIAPQVMHLGFLLIMVAHLVSARGSFKQVMEVGEGSTIGFPDGGVVLVERLDAAMGPMGMPTGYSARVRTVAGGMAAGTVSPNHPFFHRGFGIYLKEVGFMPAPVALVEIHREPGAGWALAGALLFTVGNVALLAVRRGRSLS</sequence>
<organism evidence="8 9">
    <name type="scientific">Geomobilimonas luticola</name>
    <dbReference type="NCBI Taxonomy" id="1114878"/>
    <lineage>
        <taxon>Bacteria</taxon>
        <taxon>Pseudomonadati</taxon>
        <taxon>Thermodesulfobacteriota</taxon>
        <taxon>Desulfuromonadia</taxon>
        <taxon>Geobacterales</taxon>
        <taxon>Geobacteraceae</taxon>
        <taxon>Geomobilimonas</taxon>
    </lineage>
</organism>
<dbReference type="Pfam" id="PF05140">
    <property type="entry name" value="ResB"/>
    <property type="match status" value="1"/>
</dbReference>
<gene>
    <name evidence="8" type="ORF">KI810_01630</name>
</gene>
<dbReference type="Proteomes" id="UP000756860">
    <property type="component" value="Unassembled WGS sequence"/>
</dbReference>
<protein>
    <submittedName>
        <fullName evidence="8">Cytochrome c biogenesis protein ResB</fullName>
    </submittedName>
</protein>
<evidence type="ECO:0000256" key="2">
    <source>
        <dbReference type="ARBA" id="ARBA00022692"/>
    </source>
</evidence>
<dbReference type="RefSeq" id="WP_214173742.1">
    <property type="nucleotide sequence ID" value="NZ_JAHCVK010000001.1"/>
</dbReference>
<evidence type="ECO:0000313" key="9">
    <source>
        <dbReference type="Proteomes" id="UP000756860"/>
    </source>
</evidence>